<dbReference type="InterPro" id="IPR039057">
    <property type="entry name" value="Spo22/ZIP4"/>
</dbReference>
<keyword evidence="3" id="KW-1185">Reference proteome</keyword>
<dbReference type="STRING" id="5288.A0A5C5G304"/>
<evidence type="ECO:0000313" key="3">
    <source>
        <dbReference type="Proteomes" id="UP000311382"/>
    </source>
</evidence>
<keyword evidence="1" id="KW-0469">Meiosis</keyword>
<dbReference type="PANTHER" id="PTHR40375:SF2">
    <property type="entry name" value="SPORULATION-SPECIFIC PROTEIN 22"/>
    <property type="match status" value="1"/>
</dbReference>
<gene>
    <name evidence="2" type="ORF">DMC30DRAFT_46308</name>
</gene>
<dbReference type="GO" id="GO:0051321">
    <property type="term" value="P:meiotic cell cycle"/>
    <property type="evidence" value="ECO:0007669"/>
    <property type="project" value="UniProtKB-KW"/>
</dbReference>
<organism evidence="2 3">
    <name type="scientific">Rhodotorula diobovata</name>
    <dbReference type="NCBI Taxonomy" id="5288"/>
    <lineage>
        <taxon>Eukaryota</taxon>
        <taxon>Fungi</taxon>
        <taxon>Dikarya</taxon>
        <taxon>Basidiomycota</taxon>
        <taxon>Pucciniomycotina</taxon>
        <taxon>Microbotryomycetes</taxon>
        <taxon>Sporidiobolales</taxon>
        <taxon>Sporidiobolaceae</taxon>
        <taxon>Rhodotorula</taxon>
    </lineage>
</organism>
<proteinExistence type="predicted"/>
<reference evidence="2 3" key="1">
    <citation type="submission" date="2019-03" db="EMBL/GenBank/DDBJ databases">
        <title>Rhodosporidium diobovatum UCD-FST 08-225 genome sequencing, assembly, and annotation.</title>
        <authorList>
            <person name="Fakankun I.U."/>
            <person name="Fristensky B."/>
            <person name="Levin D.B."/>
        </authorList>
    </citation>
    <scope>NUCLEOTIDE SEQUENCE [LARGE SCALE GENOMIC DNA]</scope>
    <source>
        <strain evidence="2 3">UCD-FST 08-225</strain>
    </source>
</reference>
<name>A0A5C5G304_9BASI</name>
<dbReference type="Pfam" id="PF08631">
    <property type="entry name" value="SPO22"/>
    <property type="match status" value="1"/>
</dbReference>
<dbReference type="PANTHER" id="PTHR40375">
    <property type="entry name" value="SPORULATION-SPECIFIC PROTEIN 22"/>
    <property type="match status" value="1"/>
</dbReference>
<dbReference type="OrthoDB" id="65716at2759"/>
<evidence type="ECO:0000313" key="2">
    <source>
        <dbReference type="EMBL" id="TNY23315.1"/>
    </source>
</evidence>
<dbReference type="Proteomes" id="UP000311382">
    <property type="component" value="Unassembled WGS sequence"/>
</dbReference>
<accession>A0A5C5G304</accession>
<protein>
    <recommendedName>
        <fullName evidence="4">Meiosis protein SPO22/ZIP4 like-domain-containing protein</fullName>
    </recommendedName>
</protein>
<dbReference type="GO" id="GO:0090173">
    <property type="term" value="P:regulation of synaptonemal complex assembly"/>
    <property type="evidence" value="ECO:0007669"/>
    <property type="project" value="InterPro"/>
</dbReference>
<dbReference type="InterPro" id="IPR013940">
    <property type="entry name" value="Spo22/ZIP4/TEX11"/>
</dbReference>
<dbReference type="EMBL" id="SOZI01000013">
    <property type="protein sequence ID" value="TNY23315.1"/>
    <property type="molecule type" value="Genomic_DNA"/>
</dbReference>
<sequence>MAPPARQQLGNHAGPSAALVLVETTARLRAQLAQVEQLTSADARAELGRELATLDERLRTYEAAAASAAVPTQPADGVASSGWKDELDSKGTQLWNRSTALKHAHPDDESWLGVVAGLRLVAYRLIRLGAIEPLSSADRVSHLSLATKAATALLDAGRLSDAEPLMTECAKLVTALEQDAQPPGNESVRHLLAYFCFRMRFSLTTSKISLVSWAVNKAQTLLKASTVLWRDVEHLVHTLIHVASALVQSSPPSSDDELNNEMGREWLQWALELLEAAEGQDARALQAVALRLFAQFCLAAKSDGELVAKAETALRQVLELDPSPALHRRVVKLVIVRGASDAEVAAAFLAAAKATAVDSAEGALCASFSARRLAFFSDSSLALFPALSLLATLEQLPASRKSLRMQLLEKTVSELSTWGIVHCDLLKQVVVAAAVLASEADKRAITLLLNTVQQGLPTFRLSPAEALTGVTILRRLGDKASSGKRFSDAADWFLLATSSVFRSLPFTTTAKSIRKAALCFLEVGQDARVEEVMQLVPSDQDEAKDCFLRFCACRGNVPKALATLKVMISAPGFSPKLLQWAYKLAAEQNDKNLAFAITELLCEVCQAPEVAAQLDYMVLTRSVIRQHVVRLQGSDASDELKNDVPRSALKQLQSGLLLARRLKASNHPPASLVKEITWLYKTSFNLGAEFCGRWTTSTSTGFFDVTVALIELASQVGGDVVDASKLWTCRLAVVSGKFALARETGGGQGQTQAYKELLNDVNSFLESLDVALASTPQLEKAEQLLETGYADKVAALVHLEDWPALVELLEAFEDHPETAPLPVLKLIVDTVTKSKSCPLDHVGAILRKTLALLYGRQDLDVSSMAMWLRMLVHPLVIRRELDHALDYVQNAQQFIEQHKYEYPEDESSWMLSTAWDEGLNAFAASSPIAGTTWCSTALEIARAVDSPLVETIESQLEQLKARYVVKEEEEAAGALLLA</sequence>
<evidence type="ECO:0000256" key="1">
    <source>
        <dbReference type="ARBA" id="ARBA00023254"/>
    </source>
</evidence>
<evidence type="ECO:0008006" key="4">
    <source>
        <dbReference type="Google" id="ProtNLM"/>
    </source>
</evidence>
<comment type="caution">
    <text evidence="2">The sequence shown here is derived from an EMBL/GenBank/DDBJ whole genome shotgun (WGS) entry which is preliminary data.</text>
</comment>
<dbReference type="AlphaFoldDB" id="A0A5C5G304"/>